<evidence type="ECO:0000256" key="4">
    <source>
        <dbReference type="ARBA" id="ARBA00022670"/>
    </source>
</evidence>
<name>A0ABS0AXQ7_9BACT</name>
<keyword evidence="6 13" id="KW-0378">Hydrolase</keyword>
<evidence type="ECO:0000256" key="5">
    <source>
        <dbReference type="ARBA" id="ARBA00022692"/>
    </source>
</evidence>
<evidence type="ECO:0000256" key="10">
    <source>
        <dbReference type="ARBA" id="ARBA00023136"/>
    </source>
</evidence>
<keyword evidence="10 11" id="KW-0472">Membrane</keyword>
<dbReference type="RefSeq" id="WP_194847219.1">
    <property type="nucleotide sequence ID" value="NZ_JAAEJV010000006.1"/>
</dbReference>
<dbReference type="PANTHER" id="PTHR42837:SF2">
    <property type="entry name" value="MEMBRANE METALLOPROTEASE ARASP2, CHLOROPLASTIC-RELATED"/>
    <property type="match status" value="1"/>
</dbReference>
<comment type="caution">
    <text evidence="13">The sequence shown here is derived from an EMBL/GenBank/DDBJ whole genome shotgun (WGS) entry which is preliminary data.</text>
</comment>
<dbReference type="GO" id="GO:0008237">
    <property type="term" value="F:metallopeptidase activity"/>
    <property type="evidence" value="ECO:0007669"/>
    <property type="project" value="UniProtKB-KW"/>
</dbReference>
<dbReference type="EC" id="3.4.24.-" evidence="13"/>
<evidence type="ECO:0000256" key="1">
    <source>
        <dbReference type="ARBA" id="ARBA00001947"/>
    </source>
</evidence>
<dbReference type="EMBL" id="JAAEJV010000006">
    <property type="protein sequence ID" value="MBF5058924.1"/>
    <property type="molecule type" value="Genomic_DNA"/>
</dbReference>
<evidence type="ECO:0000256" key="3">
    <source>
        <dbReference type="ARBA" id="ARBA00007931"/>
    </source>
</evidence>
<evidence type="ECO:0000256" key="2">
    <source>
        <dbReference type="ARBA" id="ARBA00004141"/>
    </source>
</evidence>
<dbReference type="SUPFAM" id="SSF50156">
    <property type="entry name" value="PDZ domain-like"/>
    <property type="match status" value="2"/>
</dbReference>
<comment type="cofactor">
    <cofactor evidence="1">
        <name>Zn(2+)</name>
        <dbReference type="ChEBI" id="CHEBI:29105"/>
    </cofactor>
</comment>
<reference evidence="13 14" key="1">
    <citation type="submission" date="2020-01" db="EMBL/GenBank/DDBJ databases">
        <title>Draft genome sequence of Cand. Neptunochlamydia vexilliferae K9.</title>
        <authorList>
            <person name="Schulz F."/>
            <person name="Koestlbacher S."/>
            <person name="Wascher F."/>
            <person name="Pizzetti I."/>
            <person name="Horn M."/>
        </authorList>
    </citation>
    <scope>NUCLEOTIDE SEQUENCE [LARGE SCALE GENOMIC DNA]</scope>
    <source>
        <strain evidence="13 14">K9</strain>
    </source>
</reference>
<dbReference type="InterPro" id="IPR004387">
    <property type="entry name" value="Pept_M50_Zn"/>
</dbReference>
<feature type="transmembrane region" description="Helical" evidence="11">
    <location>
        <begin position="612"/>
        <end position="629"/>
    </location>
</feature>
<evidence type="ECO:0000313" key="14">
    <source>
        <dbReference type="Proteomes" id="UP001194714"/>
    </source>
</evidence>
<keyword evidence="7" id="KW-0862">Zinc</keyword>
<dbReference type="Pfam" id="PF02163">
    <property type="entry name" value="Peptidase_M50"/>
    <property type="match status" value="1"/>
</dbReference>
<evidence type="ECO:0000313" key="13">
    <source>
        <dbReference type="EMBL" id="MBF5058924.1"/>
    </source>
</evidence>
<dbReference type="InterPro" id="IPR036034">
    <property type="entry name" value="PDZ_sf"/>
</dbReference>
<feature type="domain" description="Peptidase M50" evidence="12">
    <location>
        <begin position="10"/>
        <end position="621"/>
    </location>
</feature>
<keyword evidence="4" id="KW-0645">Protease</keyword>
<comment type="subcellular location">
    <subcellularLocation>
        <location evidence="2">Membrane</location>
        <topology evidence="2">Multi-pass membrane protein</topology>
    </subcellularLocation>
</comment>
<protein>
    <submittedName>
        <fullName evidence="13">Zinc metalloprotease</fullName>
        <ecNumber evidence="13">3.4.24.-</ecNumber>
    </submittedName>
</protein>
<comment type="similarity">
    <text evidence="3">Belongs to the peptidase M50B family.</text>
</comment>
<keyword evidence="9 13" id="KW-0482">Metalloprotease</keyword>
<gene>
    <name evidence="13" type="ORF">NEPTK9_000424</name>
</gene>
<dbReference type="Proteomes" id="UP001194714">
    <property type="component" value="Unassembled WGS sequence"/>
</dbReference>
<evidence type="ECO:0000256" key="9">
    <source>
        <dbReference type="ARBA" id="ARBA00023049"/>
    </source>
</evidence>
<keyword evidence="14" id="KW-1185">Reference proteome</keyword>
<evidence type="ECO:0000256" key="11">
    <source>
        <dbReference type="SAM" id="Phobius"/>
    </source>
</evidence>
<keyword evidence="8 11" id="KW-1133">Transmembrane helix</keyword>
<dbReference type="PANTHER" id="PTHR42837">
    <property type="entry name" value="REGULATOR OF SIGMA-E PROTEASE RSEP"/>
    <property type="match status" value="1"/>
</dbReference>
<evidence type="ECO:0000256" key="7">
    <source>
        <dbReference type="ARBA" id="ARBA00022833"/>
    </source>
</evidence>
<evidence type="ECO:0000259" key="12">
    <source>
        <dbReference type="Pfam" id="PF02163"/>
    </source>
</evidence>
<feature type="transmembrane region" description="Helical" evidence="11">
    <location>
        <begin position="99"/>
        <end position="121"/>
    </location>
</feature>
<proteinExistence type="inferred from homology"/>
<evidence type="ECO:0000256" key="6">
    <source>
        <dbReference type="ARBA" id="ARBA00022801"/>
    </source>
</evidence>
<accession>A0ABS0AXQ7</accession>
<evidence type="ECO:0000256" key="8">
    <source>
        <dbReference type="ARBA" id="ARBA00022989"/>
    </source>
</evidence>
<sequence length="640" mass="71609">MHTFLYILLAILGLNLLVFIHELGHYIVARRNGMKVEVFSIGFGKPLFSWTRKGVKWQVCPLFFGGYVRIAGMEKEGDLEPYEVPDGFYSKKPWARIKVALAGPIVNLVFALLLFTAIWGLGGRQKPFSQFTQLIGYIDPHSELYQSGIRPGDAITEYNHETFEGYKDLIYAALVNGHPTTVEGEKINYFTQEKTPYDYTVTPYENPFQKGMKTIGVLAPASYLIYEAPIYQNLPLATSGIEAHDRIVWVNGELIFSNEQLSKVLNSGKTLLTIEREGKILLGKVPRIPLDDLRMASAEADEIGDWKYAAGLRQKGESYLFIPYTLSSDLHVEKGLYYINEDSQVARASSSIKTSSLDLMLRPGDRIVAVDGVPVSHAVNFLKELQTPRAQIIVKRAPPKGGALWKTEDEAFLADTNWEGLLPIAKTIGSSQPLTQSGNFHLLKPVTPIRLKDFPLSPKEKEQLQEAIQARQADIEKISDAEAREQAYAALNDSQNRLILGISLTDRFVTYNPNPVALFGNVFGEIARNLTALFTGSLGPKQFGGPIFIVQVMQQSWGLGIKEALFWLGAISLNLGVLNLLPIPVLDGGHICFSLIEKIRKKPLKAKTMQRMILPFVALLIFVFIYLTYNDLTRIFGRFF</sequence>
<feature type="transmembrane region" description="Helical" evidence="11">
    <location>
        <begin position="6"/>
        <end position="28"/>
    </location>
</feature>
<dbReference type="CDD" id="cd06163">
    <property type="entry name" value="S2P-M50_PDZ_RseP-like"/>
    <property type="match status" value="1"/>
</dbReference>
<keyword evidence="5 11" id="KW-0812">Transmembrane</keyword>
<dbReference type="InterPro" id="IPR008915">
    <property type="entry name" value="Peptidase_M50"/>
</dbReference>
<organism evidence="13 14">
    <name type="scientific">Candidatus Neptunichlamydia vexilliferae</name>
    <dbReference type="NCBI Taxonomy" id="1651774"/>
    <lineage>
        <taxon>Bacteria</taxon>
        <taxon>Pseudomonadati</taxon>
        <taxon>Chlamydiota</taxon>
        <taxon>Chlamydiia</taxon>
        <taxon>Parachlamydiales</taxon>
        <taxon>Simkaniaceae</taxon>
        <taxon>Candidatus Neptunichlamydia</taxon>
    </lineage>
</organism>